<protein>
    <recommendedName>
        <fullName evidence="1">Endonuclease/exonuclease/phosphatase domain-containing protein</fullName>
    </recommendedName>
</protein>
<dbReference type="InterPro" id="IPR036691">
    <property type="entry name" value="Endo/exonu/phosph_ase_sf"/>
</dbReference>
<sequence length="229" mass="26633">MMLKVATYNIHAGIGHDRQFDMHRITAVINELDADIIALQEVEHQLIDDQLLLQFLETYTDYKVISDVTFKRDNYDYGNVLLSKQPLADVIYHDLSVAGREPRSLIEAQLVFDNKKIIIMSTHLGLRPFERRFQVQKILSLLATRADQQTIFMGDLNEWFLWGRPHRWLKRHFKQSHNLPTFPARYPFLCLDKIWVSPANALINVAVHRSPLARVASDHLPIIAKIEII</sequence>
<evidence type="ECO:0000313" key="2">
    <source>
        <dbReference type="EMBL" id="KKN35170.1"/>
    </source>
</evidence>
<dbReference type="EMBL" id="LAZR01002058">
    <property type="protein sequence ID" value="KKN35170.1"/>
    <property type="molecule type" value="Genomic_DNA"/>
</dbReference>
<name>A0A0F9PU25_9ZZZZ</name>
<dbReference type="InterPro" id="IPR051916">
    <property type="entry name" value="GPI-anchor_lipid_remodeler"/>
</dbReference>
<feature type="domain" description="Endonuclease/exonuclease/phosphatase" evidence="1">
    <location>
        <begin position="6"/>
        <end position="219"/>
    </location>
</feature>
<dbReference type="PANTHER" id="PTHR14859:SF15">
    <property type="entry name" value="ENDONUCLEASE_EXONUCLEASE_PHOSPHATASE DOMAIN-CONTAINING PROTEIN"/>
    <property type="match status" value="1"/>
</dbReference>
<dbReference type="SUPFAM" id="SSF56219">
    <property type="entry name" value="DNase I-like"/>
    <property type="match status" value="1"/>
</dbReference>
<evidence type="ECO:0000259" key="1">
    <source>
        <dbReference type="Pfam" id="PF03372"/>
    </source>
</evidence>
<dbReference type="PANTHER" id="PTHR14859">
    <property type="entry name" value="CALCOFLUOR WHITE HYPERSENSITIVE PROTEIN PRECURSOR"/>
    <property type="match status" value="1"/>
</dbReference>
<dbReference type="GO" id="GO:0016020">
    <property type="term" value="C:membrane"/>
    <property type="evidence" value="ECO:0007669"/>
    <property type="project" value="GOC"/>
</dbReference>
<gene>
    <name evidence="2" type="ORF">LCGC14_0786390</name>
</gene>
<organism evidence="2">
    <name type="scientific">marine sediment metagenome</name>
    <dbReference type="NCBI Taxonomy" id="412755"/>
    <lineage>
        <taxon>unclassified sequences</taxon>
        <taxon>metagenomes</taxon>
        <taxon>ecological metagenomes</taxon>
    </lineage>
</organism>
<dbReference type="Pfam" id="PF03372">
    <property type="entry name" value="Exo_endo_phos"/>
    <property type="match status" value="1"/>
</dbReference>
<dbReference type="GO" id="GO:0003824">
    <property type="term" value="F:catalytic activity"/>
    <property type="evidence" value="ECO:0007669"/>
    <property type="project" value="InterPro"/>
</dbReference>
<proteinExistence type="predicted"/>
<dbReference type="GO" id="GO:0006506">
    <property type="term" value="P:GPI anchor biosynthetic process"/>
    <property type="evidence" value="ECO:0007669"/>
    <property type="project" value="TreeGrafter"/>
</dbReference>
<dbReference type="InterPro" id="IPR005135">
    <property type="entry name" value="Endo/exonuclease/phosphatase"/>
</dbReference>
<dbReference type="AlphaFoldDB" id="A0A0F9PU25"/>
<dbReference type="Gene3D" id="3.60.10.10">
    <property type="entry name" value="Endonuclease/exonuclease/phosphatase"/>
    <property type="match status" value="1"/>
</dbReference>
<comment type="caution">
    <text evidence="2">The sequence shown here is derived from an EMBL/GenBank/DDBJ whole genome shotgun (WGS) entry which is preliminary data.</text>
</comment>
<accession>A0A0F9PU25</accession>
<reference evidence="2" key="1">
    <citation type="journal article" date="2015" name="Nature">
        <title>Complex archaea that bridge the gap between prokaryotes and eukaryotes.</title>
        <authorList>
            <person name="Spang A."/>
            <person name="Saw J.H."/>
            <person name="Jorgensen S.L."/>
            <person name="Zaremba-Niedzwiedzka K."/>
            <person name="Martijn J."/>
            <person name="Lind A.E."/>
            <person name="van Eijk R."/>
            <person name="Schleper C."/>
            <person name="Guy L."/>
            <person name="Ettema T.J."/>
        </authorList>
    </citation>
    <scope>NUCLEOTIDE SEQUENCE</scope>
</reference>